<dbReference type="InterPro" id="IPR006526">
    <property type="entry name" value="Export_prot_PHISTa/b/c"/>
</dbReference>
<dbReference type="Gene3D" id="6.10.280.180">
    <property type="entry name" value="Plasmodium RESA, N-terminal helical domain"/>
    <property type="match status" value="1"/>
</dbReference>
<feature type="domain" description="Plasmodium RESA N-terminal" evidence="3">
    <location>
        <begin position="163"/>
        <end position="283"/>
    </location>
</feature>
<evidence type="ECO:0000313" key="5">
    <source>
        <dbReference type="Proteomes" id="UP000030640"/>
    </source>
</evidence>
<dbReference type="GeneID" id="20040693"/>
<reference evidence="4 5" key="1">
    <citation type="submission" date="2013-02" db="EMBL/GenBank/DDBJ databases">
        <title>The Genome Sequence of Plasmodium inui San Antonio 1.</title>
        <authorList>
            <consortium name="The Broad Institute Genome Sequencing Platform"/>
            <consortium name="The Broad Institute Genome Sequencing Center for Infectious Disease"/>
            <person name="Neafsey D."/>
            <person name="Cheeseman I."/>
            <person name="Volkman S."/>
            <person name="Adams J."/>
            <person name="Walker B."/>
            <person name="Young S.K."/>
            <person name="Zeng Q."/>
            <person name="Gargeya S."/>
            <person name="Fitzgerald M."/>
            <person name="Haas B."/>
            <person name="Abouelleil A."/>
            <person name="Alvarado L."/>
            <person name="Arachchi H.M."/>
            <person name="Berlin A.M."/>
            <person name="Chapman S.B."/>
            <person name="Dewar J."/>
            <person name="Goldberg J."/>
            <person name="Griggs A."/>
            <person name="Gujja S."/>
            <person name="Hansen M."/>
            <person name="Howarth C."/>
            <person name="Imamovic A."/>
            <person name="Larimer J."/>
            <person name="McCowan C."/>
            <person name="Murphy C."/>
            <person name="Neiman D."/>
            <person name="Pearson M."/>
            <person name="Priest M."/>
            <person name="Roberts A."/>
            <person name="Saif S."/>
            <person name="Shea T."/>
            <person name="Sisk P."/>
            <person name="Sykes S."/>
            <person name="Wortman J."/>
            <person name="Nusbaum C."/>
            <person name="Birren B."/>
        </authorList>
    </citation>
    <scope>NUCLEOTIDE SEQUENCE [LARGE SCALE GENOMIC DNA]</scope>
    <source>
        <strain evidence="4 5">San Antonio 1</strain>
    </source>
</reference>
<dbReference type="OrthoDB" id="376477at2759"/>
<dbReference type="PANTHER" id="PTHR36193:SF23">
    <property type="entry name" value="PHISTB DOMAIN-CONTAINING RESA-LIKE PROTEIN 1"/>
    <property type="match status" value="1"/>
</dbReference>
<evidence type="ECO:0000313" key="4">
    <source>
        <dbReference type="EMBL" id="EUD64208.1"/>
    </source>
</evidence>
<feature type="compositionally biased region" description="Acidic residues" evidence="1">
    <location>
        <begin position="120"/>
        <end position="134"/>
    </location>
</feature>
<dbReference type="NCBIfam" id="TIGR01639">
    <property type="entry name" value="P_fal_TIGR01639"/>
    <property type="match status" value="1"/>
</dbReference>
<keyword evidence="2" id="KW-0812">Transmembrane</keyword>
<evidence type="ECO:0000256" key="2">
    <source>
        <dbReference type="SAM" id="Phobius"/>
    </source>
</evidence>
<feature type="region of interest" description="Disordered" evidence="1">
    <location>
        <begin position="93"/>
        <end position="141"/>
    </location>
</feature>
<evidence type="ECO:0000256" key="1">
    <source>
        <dbReference type="SAM" id="MobiDB-lite"/>
    </source>
</evidence>
<accession>W6ZY08</accession>
<dbReference type="InterPro" id="IPR044885">
    <property type="entry name" value="PRESA_N_sf"/>
</dbReference>
<dbReference type="EMBL" id="KI965528">
    <property type="protein sequence ID" value="EUD64208.1"/>
    <property type="molecule type" value="Genomic_DNA"/>
</dbReference>
<evidence type="ECO:0000259" key="3">
    <source>
        <dbReference type="Pfam" id="PF09687"/>
    </source>
</evidence>
<dbReference type="Pfam" id="PF09687">
    <property type="entry name" value="PRESAN"/>
    <property type="match status" value="1"/>
</dbReference>
<dbReference type="RefSeq" id="XP_008819212.1">
    <property type="nucleotide sequence ID" value="XM_008820990.1"/>
</dbReference>
<sequence>MDSLKKSKSAWADRCSTKNKIRNGKCSPATLPPKAGSHGLNFRRFLFPSCSVALFVVAIYMLLLEITPMRSRIMAQIQGRNLAELNEDGCLREGDSNKNLSSSDFESDHVLSGSDKMDLGENEEKDGLEADENVEEKYEEKNDLCNIDSPRFDEAGVKFVTDLTKEQLDELINNMEEVPSKDEIIKMWKRAYALEGQEFYEMMNGLFEYYEELKGKHHVEEEPLFSLWSGVMSRCFHVVAEREQEYSKLFNVFIIKDGMTKQEFVNFLEHCRKEAAEFRESLEALAKKEFEAEIIPEEEAT</sequence>
<protein>
    <recommendedName>
        <fullName evidence="3">Plasmodium RESA N-terminal domain-containing protein</fullName>
    </recommendedName>
</protein>
<keyword evidence="2" id="KW-0472">Membrane</keyword>
<dbReference type="PANTHER" id="PTHR36193">
    <property type="entry name" value="PHISTB DOMAIN-CONTAINING RESA-LIKE PROTEIN 1"/>
    <property type="match status" value="1"/>
</dbReference>
<dbReference type="InterPro" id="IPR019111">
    <property type="entry name" value="PRESA_N"/>
</dbReference>
<proteinExistence type="predicted"/>
<dbReference type="VEuPathDB" id="PlasmoDB:C922_05419"/>
<dbReference type="Proteomes" id="UP000030640">
    <property type="component" value="Unassembled WGS sequence"/>
</dbReference>
<dbReference type="AlphaFoldDB" id="W6ZY08"/>
<organism evidence="4 5">
    <name type="scientific">Plasmodium inui San Antonio 1</name>
    <dbReference type="NCBI Taxonomy" id="1237626"/>
    <lineage>
        <taxon>Eukaryota</taxon>
        <taxon>Sar</taxon>
        <taxon>Alveolata</taxon>
        <taxon>Apicomplexa</taxon>
        <taxon>Aconoidasida</taxon>
        <taxon>Haemosporida</taxon>
        <taxon>Plasmodiidae</taxon>
        <taxon>Plasmodium</taxon>
        <taxon>Plasmodium (Plasmodium)</taxon>
    </lineage>
</organism>
<name>W6ZY08_9APIC</name>
<feature type="transmembrane region" description="Helical" evidence="2">
    <location>
        <begin position="45"/>
        <end position="64"/>
    </location>
</feature>
<keyword evidence="5" id="KW-1185">Reference proteome</keyword>
<gene>
    <name evidence="4" type="ORF">C922_05419</name>
</gene>
<keyword evidence="2" id="KW-1133">Transmembrane helix</keyword>